<sequence>MDSTDERFDERAKRFLSRTPGDHGKDQTVEFIAEMYRIESELIDLEKRVDGISPSIVGRGVQSVSTDLLDVSDDLYRFQKAVSSPEDHLHAVLGIEQGEVDSGAVSEILTQLGWEWFPRELDRLYSTQDRVIRKVDAKKQRVLTIVVARNNCSLLE</sequence>
<evidence type="ECO:0000313" key="2">
    <source>
        <dbReference type="EMBL" id="MCU4743250.1"/>
    </source>
</evidence>
<dbReference type="EMBL" id="JAOPKA010000014">
    <property type="protein sequence ID" value="MCU4743250.1"/>
    <property type="molecule type" value="Genomic_DNA"/>
</dbReference>
<reference evidence="2" key="1">
    <citation type="submission" date="2022-09" db="EMBL/GenBank/DDBJ databases">
        <title>Enrichment on poylsaccharides allowed isolation of novel metabolic and taxonomic groups of Haloarchaea.</title>
        <authorList>
            <person name="Sorokin D.Y."/>
            <person name="Elcheninov A.G."/>
            <person name="Khizhniak T.V."/>
            <person name="Kolganova T.V."/>
            <person name="Kublanov I.V."/>
        </authorList>
    </citation>
    <scope>NUCLEOTIDE SEQUENCE</scope>
    <source>
        <strain evidence="2">AArc-xg1-1</strain>
    </source>
</reference>
<accession>A0AAP2Z1Q2</accession>
<feature type="compositionally biased region" description="Basic and acidic residues" evidence="1">
    <location>
        <begin position="1"/>
        <end position="13"/>
    </location>
</feature>
<feature type="region of interest" description="Disordered" evidence="1">
    <location>
        <begin position="1"/>
        <end position="21"/>
    </location>
</feature>
<name>A0AAP2Z1Q2_9EURY</name>
<protein>
    <submittedName>
        <fullName evidence="2">Uncharacterized protein</fullName>
    </submittedName>
</protein>
<evidence type="ECO:0000313" key="3">
    <source>
        <dbReference type="Proteomes" id="UP001321018"/>
    </source>
</evidence>
<dbReference type="RefSeq" id="WP_338005068.1">
    <property type="nucleotide sequence ID" value="NZ_JAOPKA010000014.1"/>
</dbReference>
<evidence type="ECO:0000256" key="1">
    <source>
        <dbReference type="SAM" id="MobiDB-lite"/>
    </source>
</evidence>
<dbReference type="AlphaFoldDB" id="A0AAP2Z1Q2"/>
<gene>
    <name evidence="2" type="ORF">OB960_17830</name>
</gene>
<comment type="caution">
    <text evidence="2">The sequence shown here is derived from an EMBL/GenBank/DDBJ whole genome shotgun (WGS) entry which is preliminary data.</text>
</comment>
<dbReference type="Proteomes" id="UP001321018">
    <property type="component" value="Unassembled WGS sequence"/>
</dbReference>
<proteinExistence type="predicted"/>
<organism evidence="2 3">
    <name type="scientific">Natronoglomus mannanivorans</name>
    <dbReference type="NCBI Taxonomy" id="2979990"/>
    <lineage>
        <taxon>Archaea</taxon>
        <taxon>Methanobacteriati</taxon>
        <taxon>Methanobacteriota</taxon>
        <taxon>Stenosarchaea group</taxon>
        <taxon>Halobacteria</taxon>
        <taxon>Halobacteriales</taxon>
        <taxon>Natrialbaceae</taxon>
        <taxon>Natronoglomus</taxon>
    </lineage>
</organism>